<evidence type="ECO:0000313" key="1">
    <source>
        <dbReference type="EMBL" id="QEA04953.1"/>
    </source>
</evidence>
<protein>
    <submittedName>
        <fullName evidence="1">Putative phospholipid-binding protein MlaC</fullName>
    </submittedName>
</protein>
<sequence>MLRRLCLTLALLPVVLAPALAGAAQQSPQDLVKDTTHEVLAALEAHKQEIKGDPGAVYRFVSDLVLPRFDFQLMSRFVLGRHWNDASAEQRARFVEEFKGLLIRTYGTSLSEYSNEKVKFPPMNADTSRGRVTVPTEIVRSDGPPVPVNYSLYKNDSGEWKVFDVVIEGVSLVQNYRSSFGDEVSRNGLDALIKRLAERNAERGVPG</sequence>
<proteinExistence type="predicted"/>
<dbReference type="Pfam" id="PF05494">
    <property type="entry name" value="MlaC"/>
    <property type="match status" value="1"/>
</dbReference>
<dbReference type="PANTHER" id="PTHR36573:SF1">
    <property type="entry name" value="INTERMEMBRANE PHOSPHOLIPID TRANSPORT SYSTEM BINDING PROTEIN MLAC"/>
    <property type="match status" value="1"/>
</dbReference>
<dbReference type="AlphaFoldDB" id="A0A5B8RA84"/>
<organism evidence="1">
    <name type="scientific">uncultured organism</name>
    <dbReference type="NCBI Taxonomy" id="155900"/>
    <lineage>
        <taxon>unclassified sequences</taxon>
        <taxon>environmental samples</taxon>
    </lineage>
</organism>
<name>A0A5B8RA84_9ZZZZ</name>
<accession>A0A5B8RA84</accession>
<dbReference type="EMBL" id="MN079092">
    <property type="protein sequence ID" value="QEA04953.1"/>
    <property type="molecule type" value="Genomic_DNA"/>
</dbReference>
<gene>
    <name evidence="1" type="primary">mlaC</name>
    <name evidence="1" type="ORF">KBTEX_01271</name>
</gene>
<dbReference type="InterPro" id="IPR042245">
    <property type="entry name" value="Tgt2/MlaC_sf"/>
</dbReference>
<dbReference type="PIRSF" id="PIRSF004649">
    <property type="entry name" value="MlaC"/>
    <property type="match status" value="1"/>
</dbReference>
<dbReference type="InterPro" id="IPR008869">
    <property type="entry name" value="MlaC/ttg2D"/>
</dbReference>
<reference evidence="1" key="1">
    <citation type="submission" date="2019-06" db="EMBL/GenBank/DDBJ databases">
        <authorList>
            <person name="Murdoch R.W."/>
            <person name="Fathepure B."/>
        </authorList>
    </citation>
    <scope>NUCLEOTIDE SEQUENCE</scope>
</reference>
<dbReference type="Gene3D" id="3.10.450.710">
    <property type="entry name" value="Tgt2/MlaC"/>
    <property type="match status" value="1"/>
</dbReference>
<dbReference type="PANTHER" id="PTHR36573">
    <property type="entry name" value="INTERMEMBRANE PHOSPHOLIPID TRANSPORT SYSTEM BINDING PROTEIN MLAC"/>
    <property type="match status" value="1"/>
</dbReference>